<dbReference type="OrthoDB" id="9811523at2"/>
<proteinExistence type="predicted"/>
<dbReference type="AlphaFoldDB" id="A0A1K1LV86"/>
<organism evidence="2 3">
    <name type="scientific">Sinomicrobium oceani</name>
    <dbReference type="NCBI Taxonomy" id="1150368"/>
    <lineage>
        <taxon>Bacteria</taxon>
        <taxon>Pseudomonadati</taxon>
        <taxon>Bacteroidota</taxon>
        <taxon>Flavobacteriia</taxon>
        <taxon>Flavobacteriales</taxon>
        <taxon>Flavobacteriaceae</taxon>
        <taxon>Sinomicrobium</taxon>
    </lineage>
</organism>
<evidence type="ECO:0000313" key="2">
    <source>
        <dbReference type="EMBL" id="SFW14770.1"/>
    </source>
</evidence>
<keyword evidence="2" id="KW-0808">Transferase</keyword>
<dbReference type="Gene3D" id="3.40.630.30">
    <property type="match status" value="1"/>
</dbReference>
<keyword evidence="3" id="KW-1185">Reference proteome</keyword>
<dbReference type="GO" id="GO:0008999">
    <property type="term" value="F:protein-N-terminal-alanine acetyltransferase activity"/>
    <property type="evidence" value="ECO:0007669"/>
    <property type="project" value="TreeGrafter"/>
</dbReference>
<dbReference type="InterPro" id="IPR016181">
    <property type="entry name" value="Acyl_CoA_acyltransferase"/>
</dbReference>
<dbReference type="Pfam" id="PF13302">
    <property type="entry name" value="Acetyltransf_3"/>
    <property type="match status" value="1"/>
</dbReference>
<protein>
    <submittedName>
        <fullName evidence="2">Ribosomal-protein-alanine N-acetyltransferase</fullName>
    </submittedName>
</protein>
<dbReference type="SUPFAM" id="SSF55729">
    <property type="entry name" value="Acyl-CoA N-acyltransferases (Nat)"/>
    <property type="match status" value="1"/>
</dbReference>
<dbReference type="Proteomes" id="UP000182248">
    <property type="component" value="Unassembled WGS sequence"/>
</dbReference>
<reference evidence="2 3" key="1">
    <citation type="submission" date="2016-11" db="EMBL/GenBank/DDBJ databases">
        <authorList>
            <person name="Jaros S."/>
            <person name="Januszkiewicz K."/>
            <person name="Wedrychowicz H."/>
        </authorList>
    </citation>
    <scope>NUCLEOTIDE SEQUENCE [LARGE SCALE GENOMIC DNA]</scope>
    <source>
        <strain evidence="2 3">CGMCC 1.12145</strain>
    </source>
</reference>
<sequence>MTSRLTDHNFPTLKTDRLLLRGITDFDLKHIFKGLSHPDVIRYYGISFDTLEATQEQMAWFADEKQMWWAICSPDNQTFYGAGGLNAIDYEDNKAEIGFWLLPQFWGKGIMKEALPLISDYGLNQLQLNRIEGFIETENINCIKAITKLDFRYEKTIQDYEIKNGKSIHVDVYIKTI</sequence>
<evidence type="ECO:0000259" key="1">
    <source>
        <dbReference type="PROSITE" id="PS51186"/>
    </source>
</evidence>
<dbReference type="PANTHER" id="PTHR43792">
    <property type="entry name" value="GNAT FAMILY, PUTATIVE (AFU_ORTHOLOGUE AFUA_3G00765)-RELATED-RELATED"/>
    <property type="match status" value="1"/>
</dbReference>
<dbReference type="InterPro" id="IPR051531">
    <property type="entry name" value="N-acetyltransferase"/>
</dbReference>
<name>A0A1K1LV86_9FLAO</name>
<dbReference type="RefSeq" id="WP_072315496.1">
    <property type="nucleotide sequence ID" value="NZ_FPJE01000001.1"/>
</dbReference>
<dbReference type="InterPro" id="IPR000182">
    <property type="entry name" value="GNAT_dom"/>
</dbReference>
<dbReference type="STRING" id="1150368.SAMN02927921_00270"/>
<dbReference type="PROSITE" id="PS51186">
    <property type="entry name" value="GNAT"/>
    <property type="match status" value="1"/>
</dbReference>
<dbReference type="EMBL" id="FPJE01000001">
    <property type="protein sequence ID" value="SFW14770.1"/>
    <property type="molecule type" value="Genomic_DNA"/>
</dbReference>
<gene>
    <name evidence="2" type="ORF">SAMN02927921_00270</name>
</gene>
<evidence type="ECO:0000313" key="3">
    <source>
        <dbReference type="Proteomes" id="UP000182248"/>
    </source>
</evidence>
<dbReference type="PANTHER" id="PTHR43792:SF9">
    <property type="entry name" value="RIBOSOMAL-PROTEIN-ALANINE ACETYLTRANSFERASE"/>
    <property type="match status" value="1"/>
</dbReference>
<accession>A0A1K1LV86</accession>
<dbReference type="GO" id="GO:0005737">
    <property type="term" value="C:cytoplasm"/>
    <property type="evidence" value="ECO:0007669"/>
    <property type="project" value="TreeGrafter"/>
</dbReference>
<feature type="domain" description="N-acetyltransferase" evidence="1">
    <location>
        <begin position="30"/>
        <end position="177"/>
    </location>
</feature>